<sequence length="183" mass="20296">MVVGYRLEVSSPCWWNTECFHEPCPISHGDTRPGVVLTRNISAQIIGGVAPSIRLEGFKVGPSSLPEVGFLRPNRRVLLAEVGHSFPIRGSGAPDPAARQRPSVLLRWAPTTRGHRSGWPYLVSFFSPFFGGTRTGSGQRGPRVSPKVVPRSLRPTRGRTQSVTHTRWSRARCRTPRVAFRFS</sequence>
<reference evidence="2 3" key="1">
    <citation type="journal article" date="2013" name="Genome Announc.">
        <title>Draft Genome Sequence of Arthrobacter gangotriensis Strain Lz1yT, Isolated from a Penguin Rookery Soil Sample Collected in Antarctica, near the Indian Station Dakshin Gangotri.</title>
        <authorList>
            <person name="Shivaji S."/>
            <person name="Ara S."/>
            <person name="Bandi S."/>
            <person name="Singh A."/>
            <person name="Kumar Pinnaka A."/>
        </authorList>
    </citation>
    <scope>NUCLEOTIDE SEQUENCE [LARGE SCALE GENOMIC DNA]</scope>
    <source>
        <strain evidence="2 3">Lz1y</strain>
    </source>
</reference>
<protein>
    <submittedName>
        <fullName evidence="2">Uncharacterized protein</fullName>
    </submittedName>
</protein>
<evidence type="ECO:0000256" key="1">
    <source>
        <dbReference type="SAM" id="MobiDB-lite"/>
    </source>
</evidence>
<organism evidence="2 3">
    <name type="scientific">Paeniglutamicibacter gangotriensis Lz1y</name>
    <dbReference type="NCBI Taxonomy" id="1276920"/>
    <lineage>
        <taxon>Bacteria</taxon>
        <taxon>Bacillati</taxon>
        <taxon>Actinomycetota</taxon>
        <taxon>Actinomycetes</taxon>
        <taxon>Micrococcales</taxon>
        <taxon>Micrococcaceae</taxon>
        <taxon>Paeniglutamicibacter</taxon>
    </lineage>
</organism>
<comment type="caution">
    <text evidence="2">The sequence shown here is derived from an EMBL/GenBank/DDBJ whole genome shotgun (WGS) entry which is preliminary data.</text>
</comment>
<gene>
    <name evidence="2" type="ORF">ADIAG_02923</name>
</gene>
<evidence type="ECO:0000313" key="3">
    <source>
        <dbReference type="Proteomes" id="UP000012015"/>
    </source>
</evidence>
<proteinExistence type="predicted"/>
<accession>M7NG90</accession>
<dbReference type="Proteomes" id="UP000012015">
    <property type="component" value="Unassembled WGS sequence"/>
</dbReference>
<feature type="region of interest" description="Disordered" evidence="1">
    <location>
        <begin position="134"/>
        <end position="166"/>
    </location>
</feature>
<dbReference type="AlphaFoldDB" id="M7NG90"/>
<dbReference type="STRING" id="1276920.ADIAG_02923"/>
<evidence type="ECO:0000313" key="2">
    <source>
        <dbReference type="EMBL" id="EMQ97543.1"/>
    </source>
</evidence>
<keyword evidence="3" id="KW-1185">Reference proteome</keyword>
<name>M7NG90_9MICC</name>
<dbReference type="EMBL" id="AOCK01000009">
    <property type="protein sequence ID" value="EMQ97543.1"/>
    <property type="molecule type" value="Genomic_DNA"/>
</dbReference>